<organism evidence="1 2">
    <name type="scientific">Promicromonospora umidemergens</name>
    <dbReference type="NCBI Taxonomy" id="629679"/>
    <lineage>
        <taxon>Bacteria</taxon>
        <taxon>Bacillati</taxon>
        <taxon>Actinomycetota</taxon>
        <taxon>Actinomycetes</taxon>
        <taxon>Micrococcales</taxon>
        <taxon>Promicromonosporaceae</taxon>
        <taxon>Promicromonospora</taxon>
    </lineage>
</organism>
<gene>
    <name evidence="1" type="ORF">GCM10023198_43270</name>
</gene>
<dbReference type="EMBL" id="BAABHM010000022">
    <property type="protein sequence ID" value="GAA4715330.1"/>
    <property type="molecule type" value="Genomic_DNA"/>
</dbReference>
<dbReference type="Proteomes" id="UP001500843">
    <property type="component" value="Unassembled WGS sequence"/>
</dbReference>
<name>A0ABP8XW83_9MICO</name>
<dbReference type="InterPro" id="IPR045990">
    <property type="entry name" value="DUF5946"/>
</dbReference>
<proteinExistence type="predicted"/>
<dbReference type="Pfam" id="PF19371">
    <property type="entry name" value="DUF5946"/>
    <property type="match status" value="1"/>
</dbReference>
<reference evidence="2" key="1">
    <citation type="journal article" date="2019" name="Int. J. Syst. Evol. Microbiol.">
        <title>The Global Catalogue of Microorganisms (GCM) 10K type strain sequencing project: providing services to taxonomists for standard genome sequencing and annotation.</title>
        <authorList>
            <consortium name="The Broad Institute Genomics Platform"/>
            <consortium name="The Broad Institute Genome Sequencing Center for Infectious Disease"/>
            <person name="Wu L."/>
            <person name="Ma J."/>
        </authorList>
    </citation>
    <scope>NUCLEOTIDE SEQUENCE [LARGE SCALE GENOMIC DNA]</scope>
    <source>
        <strain evidence="2">JCM 17975</strain>
    </source>
</reference>
<protein>
    <recommendedName>
        <fullName evidence="3">DUF4375 domain-containing protein</fullName>
    </recommendedName>
</protein>
<accession>A0ABP8XW83</accession>
<dbReference type="RefSeq" id="WP_253876272.1">
    <property type="nucleotide sequence ID" value="NZ_JAMTCT010000024.1"/>
</dbReference>
<evidence type="ECO:0008006" key="3">
    <source>
        <dbReference type="Google" id="ProtNLM"/>
    </source>
</evidence>
<evidence type="ECO:0000313" key="2">
    <source>
        <dbReference type="Proteomes" id="UP001500843"/>
    </source>
</evidence>
<evidence type="ECO:0000313" key="1">
    <source>
        <dbReference type="EMBL" id="GAA4715330.1"/>
    </source>
</evidence>
<sequence>MDRVSGTIARHELGPAPRNQLADVPAPTPIVRRMTDETIACAECGAGGDLGACVDLFHGLLALDHQRLQPWGSFHGLNVACYFLQHPTQTSAAVLGGQWQVVTTFLAQGLDAVHTLEADLVRANRRKAGPLPSFDPPPARSAPAAVTIADLSVDGTFPADGYEARILEWARSIRAERTPA</sequence>
<comment type="caution">
    <text evidence="1">The sequence shown here is derived from an EMBL/GenBank/DDBJ whole genome shotgun (WGS) entry which is preliminary data.</text>
</comment>
<keyword evidence="2" id="KW-1185">Reference proteome</keyword>